<evidence type="ECO:0000259" key="7">
    <source>
        <dbReference type="Pfam" id="PF06271"/>
    </source>
</evidence>
<accession>A0A1G6GQ59</accession>
<keyword evidence="4 6" id="KW-1133">Transmembrane helix</keyword>
<keyword evidence="2" id="KW-1003">Cell membrane</keyword>
<sequence>MSGQYQYAGFWIRLAALIIDGIILAIIFTPITFLFSSDADLQNPMAFTTVDFITQFIGIIFVVFCWVKFAGTPGKRLLKLKVLDEATGNQLTLGQAILRYIGYIPSAIVFGLGYLWVIWDGKKQGWHDKIAKTVVVKEIN</sequence>
<name>A0A1G6GQ59_9GAMM</name>
<dbReference type="EMBL" id="FMYK01000001">
    <property type="protein sequence ID" value="SDB83895.1"/>
    <property type="molecule type" value="Genomic_DNA"/>
</dbReference>
<evidence type="ECO:0000256" key="5">
    <source>
        <dbReference type="ARBA" id="ARBA00023136"/>
    </source>
</evidence>
<proteinExistence type="predicted"/>
<dbReference type="OrthoDB" id="9793824at2"/>
<keyword evidence="9" id="KW-1185">Reference proteome</keyword>
<evidence type="ECO:0000256" key="6">
    <source>
        <dbReference type="SAM" id="Phobius"/>
    </source>
</evidence>
<keyword evidence="5 6" id="KW-0472">Membrane</keyword>
<dbReference type="InterPro" id="IPR010432">
    <property type="entry name" value="RDD"/>
</dbReference>
<feature type="domain" description="RDD" evidence="7">
    <location>
        <begin position="7"/>
        <end position="132"/>
    </location>
</feature>
<reference evidence="9" key="1">
    <citation type="submission" date="2016-09" db="EMBL/GenBank/DDBJ databases">
        <authorList>
            <person name="Varghese N."/>
            <person name="Submissions S."/>
        </authorList>
    </citation>
    <scope>NUCLEOTIDE SEQUENCE [LARGE SCALE GENOMIC DNA]</scope>
    <source>
        <strain evidence="9">ANC 3699</strain>
    </source>
</reference>
<evidence type="ECO:0000313" key="9">
    <source>
        <dbReference type="Proteomes" id="UP000242317"/>
    </source>
</evidence>
<dbReference type="RefSeq" id="WP_092614825.1">
    <property type="nucleotide sequence ID" value="NZ_FMYK01000001.1"/>
</dbReference>
<organism evidence="8 9">
    <name type="scientific">Acinetobacter marinus</name>
    <dbReference type="NCBI Taxonomy" id="281375"/>
    <lineage>
        <taxon>Bacteria</taxon>
        <taxon>Pseudomonadati</taxon>
        <taxon>Pseudomonadota</taxon>
        <taxon>Gammaproteobacteria</taxon>
        <taxon>Moraxellales</taxon>
        <taxon>Moraxellaceae</taxon>
        <taxon>Acinetobacter</taxon>
    </lineage>
</organism>
<dbReference type="AlphaFoldDB" id="A0A1G6GQ59"/>
<feature type="transmembrane region" description="Helical" evidence="6">
    <location>
        <begin position="12"/>
        <end position="32"/>
    </location>
</feature>
<protein>
    <submittedName>
        <fullName evidence="8">Uncharacterized membrane protein YckC, RDD family</fullName>
    </submittedName>
</protein>
<evidence type="ECO:0000256" key="3">
    <source>
        <dbReference type="ARBA" id="ARBA00022692"/>
    </source>
</evidence>
<comment type="subcellular location">
    <subcellularLocation>
        <location evidence="1">Cell membrane</location>
        <topology evidence="1">Multi-pass membrane protein</topology>
    </subcellularLocation>
</comment>
<evidence type="ECO:0000313" key="8">
    <source>
        <dbReference type="EMBL" id="SDB83895.1"/>
    </source>
</evidence>
<dbReference type="PANTHER" id="PTHR36115:SF4">
    <property type="entry name" value="MEMBRANE PROTEIN"/>
    <property type="match status" value="1"/>
</dbReference>
<gene>
    <name evidence="8" type="ORF">SAMN05421749_101247</name>
</gene>
<dbReference type="Pfam" id="PF06271">
    <property type="entry name" value="RDD"/>
    <property type="match status" value="1"/>
</dbReference>
<dbReference type="PANTHER" id="PTHR36115">
    <property type="entry name" value="PROLINE-RICH ANTIGEN HOMOLOG-RELATED"/>
    <property type="match status" value="1"/>
</dbReference>
<dbReference type="InterPro" id="IPR051791">
    <property type="entry name" value="Pra-immunoreactive"/>
</dbReference>
<evidence type="ECO:0000256" key="4">
    <source>
        <dbReference type="ARBA" id="ARBA00022989"/>
    </source>
</evidence>
<feature type="transmembrane region" description="Helical" evidence="6">
    <location>
        <begin position="100"/>
        <end position="119"/>
    </location>
</feature>
<dbReference type="GO" id="GO:0005886">
    <property type="term" value="C:plasma membrane"/>
    <property type="evidence" value="ECO:0007669"/>
    <property type="project" value="UniProtKB-SubCell"/>
</dbReference>
<keyword evidence="3 6" id="KW-0812">Transmembrane</keyword>
<feature type="transmembrane region" description="Helical" evidence="6">
    <location>
        <begin position="52"/>
        <end position="71"/>
    </location>
</feature>
<evidence type="ECO:0000256" key="2">
    <source>
        <dbReference type="ARBA" id="ARBA00022475"/>
    </source>
</evidence>
<evidence type="ECO:0000256" key="1">
    <source>
        <dbReference type="ARBA" id="ARBA00004651"/>
    </source>
</evidence>
<dbReference type="Proteomes" id="UP000242317">
    <property type="component" value="Unassembled WGS sequence"/>
</dbReference>